<name>A0A8T2TV89_CERRI</name>
<dbReference type="SUPFAM" id="SSF81901">
    <property type="entry name" value="HCP-like"/>
    <property type="match status" value="1"/>
</dbReference>
<dbReference type="EMBL" id="CM035416">
    <property type="protein sequence ID" value="KAH7424429.1"/>
    <property type="molecule type" value="Genomic_DNA"/>
</dbReference>
<evidence type="ECO:0000256" key="3">
    <source>
        <dbReference type="PROSITE-ProRule" id="PRU00708"/>
    </source>
</evidence>
<evidence type="ECO:0000313" key="4">
    <source>
        <dbReference type="EMBL" id="KAH7424429.1"/>
    </source>
</evidence>
<comment type="caution">
    <text evidence="4">The sequence shown here is derived from an EMBL/GenBank/DDBJ whole genome shotgun (WGS) entry which is preliminary data.</text>
</comment>
<protein>
    <recommendedName>
        <fullName evidence="6">Pentatricopeptide repeat-containing protein</fullName>
    </recommendedName>
</protein>
<feature type="repeat" description="PPR" evidence="3">
    <location>
        <begin position="395"/>
        <end position="429"/>
    </location>
</feature>
<evidence type="ECO:0008006" key="6">
    <source>
        <dbReference type="Google" id="ProtNLM"/>
    </source>
</evidence>
<dbReference type="PANTHER" id="PTHR47447:SF24">
    <property type="entry name" value="PENTATRICOPEPTIDE REPEAT-CONTAINING PROTEIN"/>
    <property type="match status" value="1"/>
</dbReference>
<dbReference type="Pfam" id="PF13041">
    <property type="entry name" value="PPR_2"/>
    <property type="match status" value="1"/>
</dbReference>
<dbReference type="Pfam" id="PF01535">
    <property type="entry name" value="PPR"/>
    <property type="match status" value="4"/>
</dbReference>
<sequence>MLRELHQISIYGDALSIPSNPKWCPSPIESRSVVQTRRECCHNAVVIRSKRGDHDIRVKVSDVHPERRSKEKWFLAEEGSRVKISDIQFERRGNKRRALTDDGARRVIKEKQALASQLRKNQPGARVAKWIRRSPAQMARFLADGRLDYRFNKYVDKAIRTISQLASKRKDSYDFGVVLNPWVGSLSFKDMCIVLREQKHVALACEFFRWMKLQGSYVPSVIPYTIILRKCGEAGKFDLVESFYKEMLQEGCEPDEVVICTMICIFGKGGQIENMMKFYKMMQSQGLFPQTVVLNFMLSSLYKAGLYSDAIDLWKDLLAARIKPNEYTYGVIVNVFRKEGRSVEAFHIFEEMLHRGHLPDEILYNMVIKMLGDLGREDKIIELYERMKLQGLVLSKHTYTYLVHFFGKIGNYKLAVTFFSEMQHMKIPPDEVIYGTIITIYGNLGMYADAEQAFKEIDKAGLIASERIFIVLASVRMNAGQYDSALQLFDEMQSRGFGMTKYAWIIVLQCCLRQQKVFLAESAFDIMVNENFADAVAFTCMFNLYRKMQMVEAGNSLLSKLENSNVQPDKELYDAVITHLCNAGLIQQAEIYFSQMQMKGLSIDGAVKTMLMKAYGRVGRVADAESIYLSLESADAMSISVMFTIYEESGNNKAAYILSKRLLECGLKFYNKFLLKCASRGSMGTVGILCSQMLANGQMPAEETLLASINLFDRNEECRLALNLIEQGHNSGFYFSPTIYEAVLKTCIKYGQEREADVLLQSREKVGSLRITSAK</sequence>
<dbReference type="Proteomes" id="UP000825935">
    <property type="component" value="Chromosome 11"/>
</dbReference>
<comment type="similarity">
    <text evidence="1">Belongs to the PPR family. P subfamily.</text>
</comment>
<dbReference type="EMBL" id="CM035416">
    <property type="protein sequence ID" value="KAH7424427.1"/>
    <property type="molecule type" value="Genomic_DNA"/>
</dbReference>
<dbReference type="EMBL" id="CM035416">
    <property type="protein sequence ID" value="KAH7424428.1"/>
    <property type="molecule type" value="Genomic_DNA"/>
</dbReference>
<dbReference type="Gene3D" id="1.25.40.10">
    <property type="entry name" value="Tetratricopeptide repeat domain"/>
    <property type="match status" value="3"/>
</dbReference>
<dbReference type="InterPro" id="IPR002885">
    <property type="entry name" value="PPR_rpt"/>
</dbReference>
<dbReference type="OrthoDB" id="185373at2759"/>
<feature type="repeat" description="PPR" evidence="3">
    <location>
        <begin position="569"/>
        <end position="603"/>
    </location>
</feature>
<evidence type="ECO:0000256" key="1">
    <source>
        <dbReference type="ARBA" id="ARBA00007626"/>
    </source>
</evidence>
<gene>
    <name evidence="4" type="ORF">KP509_11G008200</name>
</gene>
<feature type="repeat" description="PPR" evidence="3">
    <location>
        <begin position="430"/>
        <end position="464"/>
    </location>
</feature>
<dbReference type="Pfam" id="PF13812">
    <property type="entry name" value="PPR_3"/>
    <property type="match status" value="1"/>
</dbReference>
<dbReference type="PROSITE" id="PS51375">
    <property type="entry name" value="PPR"/>
    <property type="match status" value="8"/>
</dbReference>
<keyword evidence="2" id="KW-0677">Repeat</keyword>
<feature type="repeat" description="PPR" evidence="3">
    <location>
        <begin position="360"/>
        <end position="394"/>
    </location>
</feature>
<reference evidence="4" key="1">
    <citation type="submission" date="2021-08" db="EMBL/GenBank/DDBJ databases">
        <title>WGS assembly of Ceratopteris richardii.</title>
        <authorList>
            <person name="Marchant D.B."/>
            <person name="Chen G."/>
            <person name="Jenkins J."/>
            <person name="Shu S."/>
            <person name="Leebens-Mack J."/>
            <person name="Grimwood J."/>
            <person name="Schmutz J."/>
            <person name="Soltis P."/>
            <person name="Soltis D."/>
            <person name="Chen Z.-H."/>
        </authorList>
    </citation>
    <scope>NUCLEOTIDE SEQUENCE</scope>
    <source>
        <strain evidence="4">Whitten #5841</strain>
        <tissue evidence="4">Leaf</tissue>
    </source>
</reference>
<proteinExistence type="inferred from homology"/>
<keyword evidence="5" id="KW-1185">Reference proteome</keyword>
<dbReference type="EMBL" id="CM035416">
    <property type="protein sequence ID" value="KAH7424430.1"/>
    <property type="molecule type" value="Genomic_DNA"/>
</dbReference>
<feature type="repeat" description="PPR" evidence="3">
    <location>
        <begin position="220"/>
        <end position="254"/>
    </location>
</feature>
<feature type="repeat" description="PPR" evidence="3">
    <location>
        <begin position="255"/>
        <end position="289"/>
    </location>
</feature>
<evidence type="ECO:0000313" key="5">
    <source>
        <dbReference type="Proteomes" id="UP000825935"/>
    </source>
</evidence>
<dbReference type="OMA" id="NASAYKW"/>
<dbReference type="NCBIfam" id="TIGR00756">
    <property type="entry name" value="PPR"/>
    <property type="match status" value="7"/>
</dbReference>
<feature type="repeat" description="PPR" evidence="3">
    <location>
        <begin position="325"/>
        <end position="359"/>
    </location>
</feature>
<dbReference type="PANTHER" id="PTHR47447">
    <property type="entry name" value="OS03G0856100 PROTEIN"/>
    <property type="match status" value="1"/>
</dbReference>
<evidence type="ECO:0000256" key="2">
    <source>
        <dbReference type="ARBA" id="ARBA00022737"/>
    </source>
</evidence>
<organism evidence="4 5">
    <name type="scientific">Ceratopteris richardii</name>
    <name type="common">Triangle waterfern</name>
    <dbReference type="NCBI Taxonomy" id="49495"/>
    <lineage>
        <taxon>Eukaryota</taxon>
        <taxon>Viridiplantae</taxon>
        <taxon>Streptophyta</taxon>
        <taxon>Embryophyta</taxon>
        <taxon>Tracheophyta</taxon>
        <taxon>Polypodiopsida</taxon>
        <taxon>Polypodiidae</taxon>
        <taxon>Polypodiales</taxon>
        <taxon>Pteridineae</taxon>
        <taxon>Pteridaceae</taxon>
        <taxon>Parkerioideae</taxon>
        <taxon>Ceratopteris</taxon>
    </lineage>
</organism>
<accession>A0A8T2TV89</accession>
<feature type="repeat" description="PPR" evidence="3">
    <location>
        <begin position="290"/>
        <end position="324"/>
    </location>
</feature>
<dbReference type="InterPro" id="IPR011990">
    <property type="entry name" value="TPR-like_helical_dom_sf"/>
</dbReference>
<dbReference type="AlphaFoldDB" id="A0A8T2TV89"/>